<protein>
    <submittedName>
        <fullName evidence="1">Uncharacterized protein</fullName>
    </submittedName>
</protein>
<gene>
    <name evidence="1" type="ORF">Athai_17360</name>
</gene>
<dbReference type="AlphaFoldDB" id="A0A7R7HVW0"/>
<proteinExistence type="predicted"/>
<accession>A0A7R7HVW0</accession>
<sequence>MTEPTQQRPRVAVLVTTWFPGSHADVIATRLVEGYEWQGAHRPARVEVASVYLEQLGSRSEVWAQPDIGVEITDRNGVPRFPTVAEALGVGRPGVHVDGVVIVGEHGDYELNEYGQTIYPRRRLFDAAVATMLGAGRTVPVFNDKGLAWSYPDALSMVDDAERLGVPLLAGSTIPLSWRVPTGAQWPLGERMDAAVVVGWGPTERYGFHNLEALQVHAERRAGGETGVATVRALTGRAARDALETRIVDAALFDAALGTFELTADQAARARASVRDVFLIEYRDGLRAAVVLCNDVLRNFGTACRGPEHRLACQIWLPGAPHDHFIFLVRQIETLVTTGVAPYPVRRTLLTTGMLDAAMHSLHAGTRVDTPTLDRGYTPVATVADTGVALPRPEGVPTP</sequence>
<reference evidence="1 2" key="1">
    <citation type="submission" date="2020-08" db="EMBL/GenBank/DDBJ databases">
        <title>Whole genome shotgun sequence of Actinocatenispora thailandica NBRC 105041.</title>
        <authorList>
            <person name="Komaki H."/>
            <person name="Tamura T."/>
        </authorList>
    </citation>
    <scope>NUCLEOTIDE SEQUENCE [LARGE SCALE GENOMIC DNA]</scope>
    <source>
        <strain evidence="1 2">NBRC 105041</strain>
    </source>
</reference>
<name>A0A7R7HVW0_9ACTN</name>
<dbReference type="RefSeq" id="WP_203960987.1">
    <property type="nucleotide sequence ID" value="NZ_AP023355.1"/>
</dbReference>
<evidence type="ECO:0000313" key="1">
    <source>
        <dbReference type="EMBL" id="BCJ34233.1"/>
    </source>
</evidence>
<dbReference type="KEGG" id="atl:Athai_17360"/>
<keyword evidence="2" id="KW-1185">Reference proteome</keyword>
<dbReference type="Proteomes" id="UP000611640">
    <property type="component" value="Chromosome"/>
</dbReference>
<organism evidence="1 2">
    <name type="scientific">Actinocatenispora thailandica</name>
    <dbReference type="NCBI Taxonomy" id="227318"/>
    <lineage>
        <taxon>Bacteria</taxon>
        <taxon>Bacillati</taxon>
        <taxon>Actinomycetota</taxon>
        <taxon>Actinomycetes</taxon>
        <taxon>Micromonosporales</taxon>
        <taxon>Micromonosporaceae</taxon>
        <taxon>Actinocatenispora</taxon>
    </lineage>
</organism>
<dbReference type="EMBL" id="AP023355">
    <property type="protein sequence ID" value="BCJ34233.1"/>
    <property type="molecule type" value="Genomic_DNA"/>
</dbReference>
<evidence type="ECO:0000313" key="2">
    <source>
        <dbReference type="Proteomes" id="UP000611640"/>
    </source>
</evidence>